<dbReference type="InterPro" id="IPR038461">
    <property type="entry name" value="Schlafen_AlbA_2_dom_sf"/>
</dbReference>
<evidence type="ECO:0000259" key="1">
    <source>
        <dbReference type="Pfam" id="PF04326"/>
    </source>
</evidence>
<protein>
    <recommendedName>
        <fullName evidence="1">Schlafen AlbA-2 domain-containing protein</fullName>
    </recommendedName>
</protein>
<sequence>MKKSVDAYLMTAQRLVESCDVEKAIMDFDKVLNNDRRNVSALLGKAECLVHYVDEHKNLEDGLKIVDNLIDEHDQVSFDLYFLRAKFLWRLGRRNDALKCVGICERFAPDNIELLETKARILVGLRRFTEAKTIIHELPEKKANFVKGRIDFLHKKYSSASILFRQSFEDDFTCNDVTNLYNYMLASHLAKDYDLVSRAADVGEKFLAKHKNHIRSMSIAHRTCMCLWTKSKITKTESEAKDCLQKMTEIVDDQQRANKADWVLVRNKSLAYKNLGKFDQAEVAIDESFGYLKKKQKDYDIKYQDALRMKADILLLMKKFKKSLVCSKKLLTYIEKQNTPAQKASKETRSTFTHHGESFGYTKSSIDTPQIINSLHRISTCYSKLGDDKNSKRWYSKYEKAYAEAKILKEKESKSGSEVPIYDGDEGQRLELKSSFYNHGTCGQEDTDTYKNKQEKLQHELLGFEEIAKSVCAFLNSDGGKVVIGVTDELECLGIDADIERAPKKTLDGYKQKVRQTIDDMLVKDYVTSVFYDTFDYVSPGSKPVKLCEISVEPLPSDEPEFATLKLHGKAVNNEKGKFLKYASDGPEYAFFRKGEGDQQYTPREAVAHWIRRSKR</sequence>
<dbReference type="InterPro" id="IPR011990">
    <property type="entry name" value="TPR-like_helical_dom_sf"/>
</dbReference>
<evidence type="ECO:0000313" key="2">
    <source>
        <dbReference type="EMBL" id="AIF07180.1"/>
    </source>
</evidence>
<dbReference type="Pfam" id="PF04326">
    <property type="entry name" value="SLFN_AlbA_2"/>
    <property type="match status" value="1"/>
</dbReference>
<organism evidence="2">
    <name type="scientific">uncultured marine thaumarchaeote KM3_200_B02</name>
    <dbReference type="NCBI Taxonomy" id="1456093"/>
    <lineage>
        <taxon>Archaea</taxon>
        <taxon>Nitrososphaerota</taxon>
        <taxon>environmental samples</taxon>
    </lineage>
</organism>
<name>A0A075GW26_9ARCH</name>
<dbReference type="AlphaFoldDB" id="A0A075GW26"/>
<reference evidence="2" key="1">
    <citation type="journal article" date="2014" name="Genome Biol. Evol.">
        <title>Pangenome evidence for extensive interdomain horizontal transfer affecting lineage core and shell genes in uncultured planktonic thaumarchaeota and euryarchaeota.</title>
        <authorList>
            <person name="Deschamps P."/>
            <person name="Zivanovic Y."/>
            <person name="Moreira D."/>
            <person name="Rodriguez-Valera F."/>
            <person name="Lopez-Garcia P."/>
        </authorList>
    </citation>
    <scope>NUCLEOTIDE SEQUENCE</scope>
</reference>
<proteinExistence type="predicted"/>
<dbReference type="InterPro" id="IPR007421">
    <property type="entry name" value="Schlafen_AlbA_2_dom"/>
</dbReference>
<accession>A0A075GW26</accession>
<feature type="domain" description="Schlafen AlbA-2" evidence="1">
    <location>
        <begin position="427"/>
        <end position="519"/>
    </location>
</feature>
<dbReference type="Gene3D" id="3.30.950.30">
    <property type="entry name" value="Schlafen, AAA domain"/>
    <property type="match status" value="1"/>
</dbReference>
<dbReference type="EMBL" id="KF900793">
    <property type="protein sequence ID" value="AIF07180.1"/>
    <property type="molecule type" value="Genomic_DNA"/>
</dbReference>
<dbReference type="SUPFAM" id="SSF48452">
    <property type="entry name" value="TPR-like"/>
    <property type="match status" value="2"/>
</dbReference>
<dbReference type="Gene3D" id="1.25.40.10">
    <property type="entry name" value="Tetratricopeptide repeat domain"/>
    <property type="match status" value="1"/>
</dbReference>